<protein>
    <submittedName>
        <fullName evidence="3">Uncharacterized protein</fullName>
    </submittedName>
</protein>
<evidence type="ECO:0000256" key="2">
    <source>
        <dbReference type="SAM" id="Phobius"/>
    </source>
</evidence>
<proteinExistence type="predicted"/>
<keyword evidence="2" id="KW-1133">Transmembrane helix</keyword>
<keyword evidence="2" id="KW-0472">Membrane</keyword>
<organism evidence="3 4">
    <name type="scientific">Thomasclavelia ramosa</name>
    <dbReference type="NCBI Taxonomy" id="1547"/>
    <lineage>
        <taxon>Bacteria</taxon>
        <taxon>Bacillati</taxon>
        <taxon>Bacillota</taxon>
        <taxon>Erysipelotrichia</taxon>
        <taxon>Erysipelotrichales</taxon>
        <taxon>Coprobacillaceae</taxon>
        <taxon>Thomasclavelia</taxon>
    </lineage>
</organism>
<evidence type="ECO:0000313" key="3">
    <source>
        <dbReference type="EMBL" id="RGD76648.1"/>
    </source>
</evidence>
<dbReference type="Proteomes" id="UP000261032">
    <property type="component" value="Unassembled WGS sequence"/>
</dbReference>
<feature type="transmembrane region" description="Helical" evidence="2">
    <location>
        <begin position="20"/>
        <end position="42"/>
    </location>
</feature>
<keyword evidence="1" id="KW-0175">Coiled coil</keyword>
<comment type="caution">
    <text evidence="3">The sequence shown here is derived from an EMBL/GenBank/DDBJ whole genome shotgun (WGS) entry which is preliminary data.</text>
</comment>
<dbReference type="AlphaFoldDB" id="A0A3E3E606"/>
<gene>
    <name evidence="3" type="ORF">DXB93_18535</name>
</gene>
<evidence type="ECO:0000256" key="1">
    <source>
        <dbReference type="SAM" id="Coils"/>
    </source>
</evidence>
<evidence type="ECO:0000313" key="4">
    <source>
        <dbReference type="Proteomes" id="UP000261032"/>
    </source>
</evidence>
<reference evidence="3 4" key="1">
    <citation type="submission" date="2018-08" db="EMBL/GenBank/DDBJ databases">
        <title>A genome reference for cultivated species of the human gut microbiota.</title>
        <authorList>
            <person name="Zou Y."/>
            <person name="Xue W."/>
            <person name="Luo G."/>
        </authorList>
    </citation>
    <scope>NUCLEOTIDE SEQUENCE [LARGE SCALE GENOMIC DNA]</scope>
    <source>
        <strain evidence="3 4">OM06-4</strain>
    </source>
</reference>
<sequence length="271" mass="31884">MKFGNKDNKYIILKNGNNYGFIFGTVITFIVFVLLITSEMWLPDDRTEMIKNNNTEMYFYMINLETGDYYVDYENNLAEIHLKQYVGDVDKKYSLKFNVYDSYGNKLPTMLIDGNKERDNDDENESSPYNMKSILQIGIPDDLYYLRIDVVQKDNTIQQIFIDYRNIKEKKILEKGKDYLKNYENELIKMNTLDYEINESKIAIEDIKQSIKDYNNLPDDQKALNPDGLNNLNNDLNTENDTLQNLEKGLKKQKKIVEKLEDVPFTVGDKK</sequence>
<name>A0A3E3E606_9FIRM</name>
<keyword evidence="2" id="KW-0812">Transmembrane</keyword>
<dbReference type="RefSeq" id="WP_117582675.1">
    <property type="nucleotide sequence ID" value="NZ_QUSL01000066.1"/>
</dbReference>
<feature type="coiled-coil region" evidence="1">
    <location>
        <begin position="197"/>
        <end position="263"/>
    </location>
</feature>
<dbReference type="EMBL" id="QUSL01000066">
    <property type="protein sequence ID" value="RGD76648.1"/>
    <property type="molecule type" value="Genomic_DNA"/>
</dbReference>
<accession>A0A3E3E606</accession>